<comment type="caution">
    <text evidence="1">The sequence shown here is derived from an EMBL/GenBank/DDBJ whole genome shotgun (WGS) entry which is preliminary data.</text>
</comment>
<evidence type="ECO:0000313" key="2">
    <source>
        <dbReference type="Proteomes" id="UP000789759"/>
    </source>
</evidence>
<name>A0A9N9NF34_9GLOM</name>
<dbReference type="InterPro" id="IPR015947">
    <property type="entry name" value="PUA-like_sf"/>
</dbReference>
<accession>A0A9N9NF34</accession>
<keyword evidence="2" id="KW-1185">Reference proteome</keyword>
<dbReference type="Gene3D" id="2.30.280.10">
    <property type="entry name" value="SRA-YDG"/>
    <property type="match status" value="1"/>
</dbReference>
<dbReference type="SUPFAM" id="SSF88697">
    <property type="entry name" value="PUA domain-like"/>
    <property type="match status" value="1"/>
</dbReference>
<organism evidence="1 2">
    <name type="scientific">Cetraspora pellucida</name>
    <dbReference type="NCBI Taxonomy" id="1433469"/>
    <lineage>
        <taxon>Eukaryota</taxon>
        <taxon>Fungi</taxon>
        <taxon>Fungi incertae sedis</taxon>
        <taxon>Mucoromycota</taxon>
        <taxon>Glomeromycotina</taxon>
        <taxon>Glomeromycetes</taxon>
        <taxon>Diversisporales</taxon>
        <taxon>Gigasporaceae</taxon>
        <taxon>Cetraspora</taxon>
    </lineage>
</organism>
<feature type="non-terminal residue" evidence="1">
    <location>
        <position position="69"/>
    </location>
</feature>
<protein>
    <submittedName>
        <fullName evidence="1">22220_t:CDS:1</fullName>
    </submittedName>
</protein>
<dbReference type="AlphaFoldDB" id="A0A9N9NF34"/>
<evidence type="ECO:0000313" key="1">
    <source>
        <dbReference type="EMBL" id="CAG8728167.1"/>
    </source>
</evidence>
<gene>
    <name evidence="1" type="ORF">CPELLU_LOCUS13313</name>
</gene>
<sequence>MLTYSIFEHIYHICKIEKAFTYTASDGKDLKSTKSNLKNLRTALQLKDQELVMDNLALKISCKTKRPIH</sequence>
<dbReference type="OrthoDB" id="2270193at2759"/>
<dbReference type="EMBL" id="CAJVQA010013985">
    <property type="protein sequence ID" value="CAG8728167.1"/>
    <property type="molecule type" value="Genomic_DNA"/>
</dbReference>
<dbReference type="InterPro" id="IPR036987">
    <property type="entry name" value="SRA-YDG_sf"/>
</dbReference>
<proteinExistence type="predicted"/>
<dbReference type="Proteomes" id="UP000789759">
    <property type="component" value="Unassembled WGS sequence"/>
</dbReference>
<reference evidence="1" key="1">
    <citation type="submission" date="2021-06" db="EMBL/GenBank/DDBJ databases">
        <authorList>
            <person name="Kallberg Y."/>
            <person name="Tangrot J."/>
            <person name="Rosling A."/>
        </authorList>
    </citation>
    <scope>NUCLEOTIDE SEQUENCE</scope>
    <source>
        <strain evidence="1">FL966</strain>
    </source>
</reference>